<organism evidence="1 2">
    <name type="scientific">Maledivibacter halophilus</name>
    <dbReference type="NCBI Taxonomy" id="36842"/>
    <lineage>
        <taxon>Bacteria</taxon>
        <taxon>Bacillati</taxon>
        <taxon>Bacillota</taxon>
        <taxon>Clostridia</taxon>
        <taxon>Peptostreptococcales</taxon>
        <taxon>Caminicellaceae</taxon>
        <taxon>Maledivibacter</taxon>
    </lineage>
</organism>
<accession>A0A1T5IL37</accession>
<evidence type="ECO:0000313" key="2">
    <source>
        <dbReference type="Proteomes" id="UP000190285"/>
    </source>
</evidence>
<dbReference type="EMBL" id="FUZT01000001">
    <property type="protein sequence ID" value="SKC39820.1"/>
    <property type="molecule type" value="Genomic_DNA"/>
</dbReference>
<gene>
    <name evidence="1" type="ORF">SAMN02194393_00506</name>
</gene>
<name>A0A1T5IL37_9FIRM</name>
<keyword evidence="2" id="KW-1185">Reference proteome</keyword>
<protein>
    <recommendedName>
        <fullName evidence="3">Nucleotidyltransferase domain-containing protein</fullName>
    </recommendedName>
</protein>
<evidence type="ECO:0008006" key="3">
    <source>
        <dbReference type="Google" id="ProtNLM"/>
    </source>
</evidence>
<evidence type="ECO:0000313" key="1">
    <source>
        <dbReference type="EMBL" id="SKC39820.1"/>
    </source>
</evidence>
<dbReference type="STRING" id="36842.SAMN02194393_00506"/>
<dbReference type="AlphaFoldDB" id="A0A1T5IL37"/>
<reference evidence="1 2" key="1">
    <citation type="submission" date="2017-02" db="EMBL/GenBank/DDBJ databases">
        <authorList>
            <person name="Peterson S.W."/>
        </authorList>
    </citation>
    <scope>NUCLEOTIDE SEQUENCE [LARGE SCALE GENOMIC DNA]</scope>
    <source>
        <strain evidence="1 2">M1</strain>
    </source>
</reference>
<dbReference type="Proteomes" id="UP000190285">
    <property type="component" value="Unassembled WGS sequence"/>
</dbReference>
<proteinExistence type="predicted"/>
<dbReference type="Gene3D" id="3.30.460.10">
    <property type="entry name" value="Beta Polymerase, domain 2"/>
    <property type="match status" value="1"/>
</dbReference>
<sequence>MNILGALHKKIEKIIEDEKVLSVLLIGSAAELEKEEEFNTLKDIDLFVITDEEYEFEREVMPIEDVLFDISYMSFNTFKNSIVEGIPFLINSLQSYKIIYNNINKELKELLDKIKIIYGNGPKKFQEDDIEYIRFKFYQDLEDIYSRKKDVVNTKFLMNSLFYNILNSYFKLAGYWVPKDKKLLKNIQKFDDILYNLSVGFIEEEDFNVKLKNLKVILDYVLKPYGGVNKFWKRKKFPLI</sequence>
<dbReference type="InterPro" id="IPR043519">
    <property type="entry name" value="NT_sf"/>
</dbReference>